<proteinExistence type="predicted"/>
<keyword evidence="3" id="KW-1185">Reference proteome</keyword>
<evidence type="ECO:0000256" key="1">
    <source>
        <dbReference type="SAM" id="SignalP"/>
    </source>
</evidence>
<evidence type="ECO:0000313" key="3">
    <source>
        <dbReference type="Proteomes" id="UP000700596"/>
    </source>
</evidence>
<dbReference type="AlphaFoldDB" id="A0A9P9IKN9"/>
<dbReference type="Proteomes" id="UP000700596">
    <property type="component" value="Unassembled WGS sequence"/>
</dbReference>
<evidence type="ECO:0008006" key="4">
    <source>
        <dbReference type="Google" id="ProtNLM"/>
    </source>
</evidence>
<protein>
    <recommendedName>
        <fullName evidence="4">Secreted protein</fullName>
    </recommendedName>
</protein>
<reference evidence="2" key="1">
    <citation type="journal article" date="2021" name="Nat. Commun.">
        <title>Genetic determinants of endophytism in the Arabidopsis root mycobiome.</title>
        <authorList>
            <person name="Mesny F."/>
            <person name="Miyauchi S."/>
            <person name="Thiergart T."/>
            <person name="Pickel B."/>
            <person name="Atanasova L."/>
            <person name="Karlsson M."/>
            <person name="Huettel B."/>
            <person name="Barry K.W."/>
            <person name="Haridas S."/>
            <person name="Chen C."/>
            <person name="Bauer D."/>
            <person name="Andreopoulos W."/>
            <person name="Pangilinan J."/>
            <person name="LaButti K."/>
            <person name="Riley R."/>
            <person name="Lipzen A."/>
            <person name="Clum A."/>
            <person name="Drula E."/>
            <person name="Henrissat B."/>
            <person name="Kohler A."/>
            <person name="Grigoriev I.V."/>
            <person name="Martin F.M."/>
            <person name="Hacquard S."/>
        </authorList>
    </citation>
    <scope>NUCLEOTIDE SEQUENCE</scope>
    <source>
        <strain evidence="2">MPI-CAGE-CH-0243</strain>
    </source>
</reference>
<feature type="chain" id="PRO_5040379882" description="Secreted protein" evidence="1">
    <location>
        <begin position="25"/>
        <end position="144"/>
    </location>
</feature>
<accession>A0A9P9IKN9</accession>
<sequence>MAVANHFHFHFQSSLLLSLSPSSALFTTSASRGFCVACTQMLALFQHHIAFASRILHPASRIRSPLARLPKQGRLTLQHLRHYSITALQQYNTTSLSLCLFLSFSLSLSLPPSLSHQRTRHNHPYLLNSLFTYKITSPAPQQLA</sequence>
<feature type="signal peptide" evidence="1">
    <location>
        <begin position="1"/>
        <end position="24"/>
    </location>
</feature>
<name>A0A9P9IKN9_9PLEO</name>
<keyword evidence="1" id="KW-0732">Signal</keyword>
<comment type="caution">
    <text evidence="2">The sequence shown here is derived from an EMBL/GenBank/DDBJ whole genome shotgun (WGS) entry which is preliminary data.</text>
</comment>
<dbReference type="EMBL" id="JAGMWT010000008">
    <property type="protein sequence ID" value="KAH7124006.1"/>
    <property type="molecule type" value="Genomic_DNA"/>
</dbReference>
<gene>
    <name evidence="2" type="ORF">B0J11DRAFT_327696</name>
</gene>
<organism evidence="2 3">
    <name type="scientific">Dendryphion nanum</name>
    <dbReference type="NCBI Taxonomy" id="256645"/>
    <lineage>
        <taxon>Eukaryota</taxon>
        <taxon>Fungi</taxon>
        <taxon>Dikarya</taxon>
        <taxon>Ascomycota</taxon>
        <taxon>Pezizomycotina</taxon>
        <taxon>Dothideomycetes</taxon>
        <taxon>Pleosporomycetidae</taxon>
        <taxon>Pleosporales</taxon>
        <taxon>Torulaceae</taxon>
        <taxon>Dendryphion</taxon>
    </lineage>
</organism>
<evidence type="ECO:0000313" key="2">
    <source>
        <dbReference type="EMBL" id="KAH7124006.1"/>
    </source>
</evidence>